<accession>A0A1J1I7I1</accession>
<dbReference type="EMBL" id="CVRI01000043">
    <property type="protein sequence ID" value="CRK96139.1"/>
    <property type="molecule type" value="Genomic_DNA"/>
</dbReference>
<gene>
    <name evidence="1" type="ORF">CLUMA_CG009569</name>
</gene>
<proteinExistence type="predicted"/>
<protein>
    <submittedName>
        <fullName evidence="1">CLUMA_CG009569, isoform A</fullName>
    </submittedName>
</protein>
<dbReference type="Proteomes" id="UP000183832">
    <property type="component" value="Unassembled WGS sequence"/>
</dbReference>
<dbReference type="AlphaFoldDB" id="A0A1J1I7I1"/>
<evidence type="ECO:0000313" key="1">
    <source>
        <dbReference type="EMBL" id="CRK96139.1"/>
    </source>
</evidence>
<reference evidence="1 2" key="1">
    <citation type="submission" date="2015-04" db="EMBL/GenBank/DDBJ databases">
        <authorList>
            <person name="Syromyatnikov M.Y."/>
            <person name="Popov V.N."/>
        </authorList>
    </citation>
    <scope>NUCLEOTIDE SEQUENCE [LARGE SCALE GENOMIC DNA]</scope>
</reference>
<organism evidence="1 2">
    <name type="scientific">Clunio marinus</name>
    <dbReference type="NCBI Taxonomy" id="568069"/>
    <lineage>
        <taxon>Eukaryota</taxon>
        <taxon>Metazoa</taxon>
        <taxon>Ecdysozoa</taxon>
        <taxon>Arthropoda</taxon>
        <taxon>Hexapoda</taxon>
        <taxon>Insecta</taxon>
        <taxon>Pterygota</taxon>
        <taxon>Neoptera</taxon>
        <taxon>Endopterygota</taxon>
        <taxon>Diptera</taxon>
        <taxon>Nematocera</taxon>
        <taxon>Chironomoidea</taxon>
        <taxon>Chironomidae</taxon>
        <taxon>Clunio</taxon>
    </lineage>
</organism>
<sequence>MEKVRNILSLNDNLVSLKRECESNAGIHNETKIIFNNSIISHVTSFAQSETKDKSTIIPYRLAYGFTEESRRKYRLISFFPFIQKQSLEGKENLGRHSVRLL</sequence>
<keyword evidence="2" id="KW-1185">Reference proteome</keyword>
<name>A0A1J1I7I1_9DIPT</name>
<evidence type="ECO:0000313" key="2">
    <source>
        <dbReference type="Proteomes" id="UP000183832"/>
    </source>
</evidence>